<feature type="region of interest" description="Disordered" evidence="2">
    <location>
        <begin position="147"/>
        <end position="187"/>
    </location>
</feature>
<gene>
    <name evidence="4" type="ORF">D9V29_13950</name>
</gene>
<accession>A0A3L6ZKI4</accession>
<comment type="caution">
    <text evidence="4">The sequence shown here is derived from an EMBL/GenBank/DDBJ whole genome shotgun (WGS) entry which is preliminary data.</text>
</comment>
<dbReference type="EC" id="2.7.1.25" evidence="4"/>
<keyword evidence="1 4" id="KW-0808">Transferase</keyword>
<dbReference type="InterPro" id="IPR059117">
    <property type="entry name" value="APS_kinase_dom"/>
</dbReference>
<feature type="compositionally biased region" description="Basic and acidic residues" evidence="2">
    <location>
        <begin position="147"/>
        <end position="181"/>
    </location>
</feature>
<keyword evidence="5" id="KW-1185">Reference proteome</keyword>
<feature type="domain" description="APS kinase" evidence="3">
    <location>
        <begin position="34"/>
        <end position="72"/>
    </location>
</feature>
<dbReference type="SUPFAM" id="SSF52540">
    <property type="entry name" value="P-loop containing nucleoside triphosphate hydrolases"/>
    <property type="match status" value="1"/>
</dbReference>
<evidence type="ECO:0000256" key="2">
    <source>
        <dbReference type="SAM" id="MobiDB-lite"/>
    </source>
</evidence>
<dbReference type="EMBL" id="RCUV01000021">
    <property type="protein sequence ID" value="RLP68347.1"/>
    <property type="molecule type" value="Genomic_DNA"/>
</dbReference>
<sequence length="203" mass="22522">MAEDGENFGWFAYAPNSQTVFRSSEHPHGRPPTQVLFLGGRSGVGKSTVALALQDLLRERDIHHALIDGDNLDLAHPAPWVEHPDARLAENNLAAMWGNYRALGYSRLIYTNTVSVLQMSRLSMALGGEVDAVGILLEASDRQARRRLGQRERGGSLREHVERSKAAAKRLEQESPEDVHRVNTSGRTPEQIAAQLLELIGWE</sequence>
<dbReference type="InterPro" id="IPR027417">
    <property type="entry name" value="P-loop_NTPase"/>
</dbReference>
<evidence type="ECO:0000313" key="4">
    <source>
        <dbReference type="EMBL" id="RLP68347.1"/>
    </source>
</evidence>
<protein>
    <submittedName>
        <fullName evidence="4">Adenylyl-sulfate kinase</fullName>
        <ecNumber evidence="4">2.7.1.25</ecNumber>
    </submittedName>
</protein>
<dbReference type="OrthoDB" id="7889077at2"/>
<dbReference type="AlphaFoldDB" id="A0A3L6ZKI4"/>
<dbReference type="Proteomes" id="UP000270299">
    <property type="component" value="Unassembled WGS sequence"/>
</dbReference>
<name>A0A3L6ZKI4_9MICO</name>
<reference evidence="4 5" key="1">
    <citation type="submission" date="2018-10" db="EMBL/GenBank/DDBJ databases">
        <authorList>
            <person name="Li J."/>
        </authorList>
    </citation>
    <scope>NUCLEOTIDE SEQUENCE [LARGE SCALE GENOMIC DNA]</scope>
    <source>
        <strain evidence="4 5">CCTCC AB209002</strain>
    </source>
</reference>
<evidence type="ECO:0000313" key="5">
    <source>
        <dbReference type="Proteomes" id="UP000270299"/>
    </source>
</evidence>
<dbReference type="Gene3D" id="3.40.50.300">
    <property type="entry name" value="P-loop containing nucleotide triphosphate hydrolases"/>
    <property type="match status" value="1"/>
</dbReference>
<evidence type="ECO:0000259" key="3">
    <source>
        <dbReference type="Pfam" id="PF01583"/>
    </source>
</evidence>
<organism evidence="4 5">
    <name type="scientific">Mycetocola manganoxydans</name>
    <dbReference type="NCBI Taxonomy" id="699879"/>
    <lineage>
        <taxon>Bacteria</taxon>
        <taxon>Bacillati</taxon>
        <taxon>Actinomycetota</taxon>
        <taxon>Actinomycetes</taxon>
        <taxon>Micrococcales</taxon>
        <taxon>Microbacteriaceae</taxon>
        <taxon>Mycetocola</taxon>
    </lineage>
</organism>
<dbReference type="Pfam" id="PF01583">
    <property type="entry name" value="APS_kinase"/>
    <property type="match status" value="1"/>
</dbReference>
<proteinExistence type="predicted"/>
<keyword evidence="4" id="KW-0418">Kinase</keyword>
<evidence type="ECO:0000256" key="1">
    <source>
        <dbReference type="ARBA" id="ARBA00022679"/>
    </source>
</evidence>
<dbReference type="GO" id="GO:0004020">
    <property type="term" value="F:adenylylsulfate kinase activity"/>
    <property type="evidence" value="ECO:0007669"/>
    <property type="project" value="UniProtKB-EC"/>
</dbReference>